<evidence type="ECO:0000256" key="5">
    <source>
        <dbReference type="ARBA" id="ARBA00024029"/>
    </source>
</evidence>
<evidence type="ECO:0000256" key="4">
    <source>
        <dbReference type="ARBA" id="ARBA00022833"/>
    </source>
</evidence>
<reference evidence="6 7" key="1">
    <citation type="journal article" date="2019" name="Nat. Microbiol.">
        <title>Mediterranean grassland soil C-N compound turnover is dependent on rainfall and depth, and is mediated by genomically divergent microorganisms.</title>
        <authorList>
            <person name="Diamond S."/>
            <person name="Andeer P.F."/>
            <person name="Li Z."/>
            <person name="Crits-Christoph A."/>
            <person name="Burstein D."/>
            <person name="Anantharaman K."/>
            <person name="Lane K.R."/>
            <person name="Thomas B.C."/>
            <person name="Pan C."/>
            <person name="Northen T.R."/>
            <person name="Banfield J.F."/>
        </authorList>
    </citation>
    <scope>NUCLEOTIDE SEQUENCE [LARGE SCALE GENOMIC DNA]</scope>
    <source>
        <strain evidence="6">WS_6</strain>
    </source>
</reference>
<evidence type="ECO:0000313" key="7">
    <source>
        <dbReference type="Proteomes" id="UP000316852"/>
    </source>
</evidence>
<keyword evidence="4" id="KW-0862">Zinc</keyword>
<dbReference type="EMBL" id="VBOW01000028">
    <property type="protein sequence ID" value="TMQ58884.1"/>
    <property type="molecule type" value="Genomic_DNA"/>
</dbReference>
<dbReference type="Pfam" id="PF02633">
    <property type="entry name" value="Creatininase"/>
    <property type="match status" value="1"/>
</dbReference>
<name>A0A538T5Y1_UNCEI</name>
<organism evidence="6 7">
    <name type="scientific">Eiseniibacteriota bacterium</name>
    <dbReference type="NCBI Taxonomy" id="2212470"/>
    <lineage>
        <taxon>Bacteria</taxon>
        <taxon>Candidatus Eiseniibacteriota</taxon>
    </lineage>
</organism>
<gene>
    <name evidence="6" type="ORF">E6K76_06590</name>
</gene>
<evidence type="ECO:0000313" key="6">
    <source>
        <dbReference type="EMBL" id="TMQ58884.1"/>
    </source>
</evidence>
<evidence type="ECO:0000256" key="1">
    <source>
        <dbReference type="ARBA" id="ARBA00001947"/>
    </source>
</evidence>
<comment type="cofactor">
    <cofactor evidence="1">
        <name>Zn(2+)</name>
        <dbReference type="ChEBI" id="CHEBI:29105"/>
    </cofactor>
</comment>
<evidence type="ECO:0000256" key="3">
    <source>
        <dbReference type="ARBA" id="ARBA00022801"/>
    </source>
</evidence>
<dbReference type="GO" id="GO:0016811">
    <property type="term" value="F:hydrolase activity, acting on carbon-nitrogen (but not peptide) bonds, in linear amides"/>
    <property type="evidence" value="ECO:0007669"/>
    <property type="project" value="TreeGrafter"/>
</dbReference>
<evidence type="ECO:0000256" key="2">
    <source>
        <dbReference type="ARBA" id="ARBA00022723"/>
    </source>
</evidence>
<accession>A0A538T5Y1</accession>
<comment type="similarity">
    <text evidence="5">Belongs to the creatininase superfamily.</text>
</comment>
<dbReference type="GO" id="GO:0046872">
    <property type="term" value="F:metal ion binding"/>
    <property type="evidence" value="ECO:0007669"/>
    <property type="project" value="UniProtKB-KW"/>
</dbReference>
<keyword evidence="3" id="KW-0378">Hydrolase</keyword>
<comment type="caution">
    <text evidence="6">The sequence shown here is derived from an EMBL/GenBank/DDBJ whole genome shotgun (WGS) entry which is preliminary data.</text>
</comment>
<dbReference type="GO" id="GO:0009231">
    <property type="term" value="P:riboflavin biosynthetic process"/>
    <property type="evidence" value="ECO:0007669"/>
    <property type="project" value="TreeGrafter"/>
</dbReference>
<dbReference type="AlphaFoldDB" id="A0A538T5Y1"/>
<dbReference type="InterPro" id="IPR024087">
    <property type="entry name" value="Creatininase-like_sf"/>
</dbReference>
<dbReference type="PANTHER" id="PTHR35005:SF1">
    <property type="entry name" value="2-AMINO-5-FORMYLAMINO-6-RIBOSYLAMINOPYRIMIDIN-4(3H)-ONE 5'-MONOPHOSPHATE DEFORMYLASE"/>
    <property type="match status" value="1"/>
</dbReference>
<dbReference type="SUPFAM" id="SSF102215">
    <property type="entry name" value="Creatininase"/>
    <property type="match status" value="1"/>
</dbReference>
<sequence>MGSGIREERGTRATALAHARIEEMIGDVQSFRRPWGHGNFARRRPHDGCAPGGWQPLTGDPWEPRAMAIRDMADLTWEEVRDLDRARTVLILPVGAIEAHGPHLPLGSDIIIAQAMARAGAVRMEAQGLRAAILPALPFTAATFGAGFAGTLSVQGSTVTGLIVDLARELTRHGFAALAVANAHLDPAHLDAIAKAESRAREEGLIPVICPDVSKKPWALRLTEEFKSGACHAGRYESSIVLAVRADLVRESIRRDLPPNPVSLSKAIRGGARTFEEANGKRAYFGWPAEATAEEGKETIDALGGILADAVIGAFPRSGARD</sequence>
<protein>
    <submittedName>
        <fullName evidence="6">Creatininase family protein</fullName>
    </submittedName>
</protein>
<dbReference type="Gene3D" id="3.40.50.10310">
    <property type="entry name" value="Creatininase"/>
    <property type="match status" value="1"/>
</dbReference>
<dbReference type="PANTHER" id="PTHR35005">
    <property type="entry name" value="3-DEHYDRO-SCYLLO-INOSOSE HYDROLASE"/>
    <property type="match status" value="1"/>
</dbReference>
<dbReference type="InterPro" id="IPR003785">
    <property type="entry name" value="Creatininase/forma_Hydrolase"/>
</dbReference>
<dbReference type="Proteomes" id="UP000316852">
    <property type="component" value="Unassembled WGS sequence"/>
</dbReference>
<proteinExistence type="inferred from homology"/>
<keyword evidence="2" id="KW-0479">Metal-binding</keyword>